<dbReference type="Proteomes" id="UP000264800">
    <property type="component" value="Unplaced"/>
</dbReference>
<evidence type="ECO:0000256" key="5">
    <source>
        <dbReference type="ARBA" id="ARBA00022889"/>
    </source>
</evidence>
<name>A0A3Q3FL00_KRYMA</name>
<dbReference type="PROSITE" id="PS50835">
    <property type="entry name" value="IG_LIKE"/>
    <property type="match status" value="1"/>
</dbReference>
<dbReference type="PRINTS" id="PR01472">
    <property type="entry name" value="ICAMVCAM1"/>
</dbReference>
<evidence type="ECO:0000256" key="8">
    <source>
        <dbReference type="ARBA" id="ARBA00023157"/>
    </source>
</evidence>
<evidence type="ECO:0000256" key="7">
    <source>
        <dbReference type="ARBA" id="ARBA00023136"/>
    </source>
</evidence>
<comment type="subcellular location">
    <subcellularLocation>
        <location evidence="1">Membrane</location>
        <topology evidence="1">Single-pass type I membrane protein</topology>
    </subcellularLocation>
</comment>
<evidence type="ECO:0000256" key="9">
    <source>
        <dbReference type="ARBA" id="ARBA00023180"/>
    </source>
</evidence>
<evidence type="ECO:0000256" key="2">
    <source>
        <dbReference type="ARBA" id="ARBA00022692"/>
    </source>
</evidence>
<evidence type="ECO:0000259" key="12">
    <source>
        <dbReference type="PROSITE" id="PS50835"/>
    </source>
</evidence>
<dbReference type="AlphaFoldDB" id="A0A3Q3FL00"/>
<dbReference type="InterPro" id="IPR013783">
    <property type="entry name" value="Ig-like_fold"/>
</dbReference>
<keyword evidence="7" id="KW-0472">Membrane</keyword>
<keyword evidence="10" id="KW-0393">Immunoglobulin domain</keyword>
<dbReference type="PANTHER" id="PTHR13771">
    <property type="entry name" value="INTERCELLULAR ADHESION MOLECULE"/>
    <property type="match status" value="1"/>
</dbReference>
<keyword evidence="4" id="KW-0677">Repeat</keyword>
<dbReference type="GeneTree" id="ENSGT00940000159005"/>
<sequence length="318" mass="34153">MCAPGWPITLVLIHLFGAVLSSPVVTPPPPIPSQISAPSPLLANLLASPLRITPSAPTFTSNSAETAKCDLTISPPILVVRFGDPVTVNCSKPKAGFSFIGWEVSQGKPEPTMEEFSVWHVDRMTDWTISPICYAGSDLGGQCNISLSSVVYQPPTTVSIRILNHTGPMLEGHQYTLQCTVHDAAPAANIIVTFYKGNTALGHLQFNYFPEKTPISVNYTVIITACKEENGGQYWCEAKLDLGPEGPQHPPVKTSQNLTALVLSAPDPIAPTKQQMKETESLKREVKGNQQLGGSGTANSWNGCFLLAALLAQIIPRL</sequence>
<dbReference type="PANTHER" id="PTHR13771:SF9">
    <property type="entry name" value="INTERCELLULAR ADHESION MOLECULE 5"/>
    <property type="match status" value="1"/>
</dbReference>
<feature type="domain" description="Ig-like" evidence="12">
    <location>
        <begin position="155"/>
        <end position="259"/>
    </location>
</feature>
<keyword evidence="2" id="KW-0812">Transmembrane</keyword>
<dbReference type="Gene3D" id="2.60.40.10">
    <property type="entry name" value="Immunoglobulins"/>
    <property type="match status" value="2"/>
</dbReference>
<dbReference type="KEGG" id="kmr:108238523"/>
<dbReference type="OMA" id="TANSCCG"/>
<proteinExistence type="predicted"/>
<keyword evidence="6" id="KW-1133">Transmembrane helix</keyword>
<keyword evidence="14" id="KW-1185">Reference proteome</keyword>
<dbReference type="GeneID" id="108238523"/>
<dbReference type="InterPro" id="IPR036179">
    <property type="entry name" value="Ig-like_dom_sf"/>
</dbReference>
<protein>
    <submittedName>
        <fullName evidence="13">Intercellular adhesion molecule 3-like</fullName>
    </submittedName>
</protein>
<reference evidence="13" key="2">
    <citation type="submission" date="2025-09" db="UniProtKB">
        <authorList>
            <consortium name="Ensembl"/>
        </authorList>
    </citation>
    <scope>IDENTIFICATION</scope>
</reference>
<accession>A0A3Q3FL00</accession>
<dbReference type="GO" id="GO:0016020">
    <property type="term" value="C:membrane"/>
    <property type="evidence" value="ECO:0007669"/>
    <property type="project" value="UniProtKB-SubCell"/>
</dbReference>
<evidence type="ECO:0000256" key="1">
    <source>
        <dbReference type="ARBA" id="ARBA00004479"/>
    </source>
</evidence>
<keyword evidence="5" id="KW-0130">Cell adhesion</keyword>
<dbReference type="SUPFAM" id="SSF48726">
    <property type="entry name" value="Immunoglobulin"/>
    <property type="match status" value="1"/>
</dbReference>
<feature type="chain" id="PRO_5018616585" evidence="11">
    <location>
        <begin position="22"/>
        <end position="318"/>
    </location>
</feature>
<dbReference type="GO" id="GO:0098609">
    <property type="term" value="P:cell-cell adhesion"/>
    <property type="evidence" value="ECO:0007669"/>
    <property type="project" value="InterPro"/>
</dbReference>
<dbReference type="RefSeq" id="XP_017276192.1">
    <property type="nucleotide sequence ID" value="XM_017420703.3"/>
</dbReference>
<evidence type="ECO:0000256" key="10">
    <source>
        <dbReference type="ARBA" id="ARBA00023319"/>
    </source>
</evidence>
<evidence type="ECO:0000256" key="4">
    <source>
        <dbReference type="ARBA" id="ARBA00022737"/>
    </source>
</evidence>
<dbReference type="InterPro" id="IPR003987">
    <property type="entry name" value="ICAM_VCAM_N"/>
</dbReference>
<evidence type="ECO:0000256" key="6">
    <source>
        <dbReference type="ARBA" id="ARBA00022989"/>
    </source>
</evidence>
<keyword evidence="8" id="KW-1015">Disulfide bond</keyword>
<keyword evidence="9" id="KW-0325">Glycoprotein</keyword>
<reference evidence="13" key="1">
    <citation type="submission" date="2025-08" db="UniProtKB">
        <authorList>
            <consortium name="Ensembl"/>
        </authorList>
    </citation>
    <scope>IDENTIFICATION</scope>
</reference>
<dbReference type="InterPro" id="IPR007110">
    <property type="entry name" value="Ig-like_dom"/>
</dbReference>
<dbReference type="OrthoDB" id="5843397at2759"/>
<dbReference type="InterPro" id="IPR047012">
    <property type="entry name" value="ICAM_VCAM"/>
</dbReference>
<evidence type="ECO:0000313" key="13">
    <source>
        <dbReference type="Ensembl" id="ENSKMAP00000013472.1"/>
    </source>
</evidence>
<feature type="signal peptide" evidence="11">
    <location>
        <begin position="1"/>
        <end position="21"/>
    </location>
</feature>
<organism evidence="13 14">
    <name type="scientific">Kryptolebias marmoratus</name>
    <name type="common">Mangrove killifish</name>
    <name type="synonym">Rivulus marmoratus</name>
    <dbReference type="NCBI Taxonomy" id="37003"/>
    <lineage>
        <taxon>Eukaryota</taxon>
        <taxon>Metazoa</taxon>
        <taxon>Chordata</taxon>
        <taxon>Craniata</taxon>
        <taxon>Vertebrata</taxon>
        <taxon>Euteleostomi</taxon>
        <taxon>Actinopterygii</taxon>
        <taxon>Neopterygii</taxon>
        <taxon>Teleostei</taxon>
        <taxon>Neoteleostei</taxon>
        <taxon>Acanthomorphata</taxon>
        <taxon>Ovalentaria</taxon>
        <taxon>Atherinomorphae</taxon>
        <taxon>Cyprinodontiformes</taxon>
        <taxon>Rivulidae</taxon>
        <taxon>Kryptolebias</taxon>
    </lineage>
</organism>
<evidence type="ECO:0000313" key="14">
    <source>
        <dbReference type="Proteomes" id="UP000264800"/>
    </source>
</evidence>
<evidence type="ECO:0000256" key="11">
    <source>
        <dbReference type="SAM" id="SignalP"/>
    </source>
</evidence>
<keyword evidence="3 11" id="KW-0732">Signal</keyword>
<evidence type="ECO:0000256" key="3">
    <source>
        <dbReference type="ARBA" id="ARBA00022729"/>
    </source>
</evidence>
<dbReference type="GO" id="GO:0005178">
    <property type="term" value="F:integrin binding"/>
    <property type="evidence" value="ECO:0007669"/>
    <property type="project" value="InterPro"/>
</dbReference>
<dbReference type="Ensembl" id="ENSKMAT00000013679.1">
    <property type="protein sequence ID" value="ENSKMAP00000013472.1"/>
    <property type="gene ID" value="ENSKMAG00000010110.1"/>
</dbReference>